<evidence type="ECO:0000256" key="1">
    <source>
        <dbReference type="SAM" id="MobiDB-lite"/>
    </source>
</evidence>
<dbReference type="AlphaFoldDB" id="A0AAX4JE56"/>
<dbReference type="SUPFAM" id="SSF50729">
    <property type="entry name" value="PH domain-like"/>
    <property type="match status" value="1"/>
</dbReference>
<dbReference type="KEGG" id="vnx:VNE69_08033"/>
<dbReference type="RefSeq" id="XP_065330420.1">
    <property type="nucleotide sequence ID" value="XM_065474348.1"/>
</dbReference>
<dbReference type="Proteomes" id="UP001334084">
    <property type="component" value="Chromosome 8"/>
</dbReference>
<dbReference type="EMBL" id="CP142733">
    <property type="protein sequence ID" value="WUR04275.1"/>
    <property type="molecule type" value="Genomic_DNA"/>
</dbReference>
<gene>
    <name evidence="2" type="ORF">VNE69_08033</name>
</gene>
<evidence type="ECO:0000313" key="2">
    <source>
        <dbReference type="EMBL" id="WUR04275.1"/>
    </source>
</evidence>
<name>A0AAX4JE56_9MICR</name>
<accession>A0AAX4JE56</accession>
<sequence>MDDLTRKDFLSSPKSVSTNMNYKKNIINNNNDNMKISMKSNFADKYTKKDAEVYDFTYNKYIKSTNKIQDLINKYNKPVLKPSFRSMSPIDVLYSPRPVQNKGPSSSTRRESPLSFYNTNKIPVSGRINNVNNDRKTAEPRFYYDSYNQDKLRSSVSSTGAPSSAGSAYMKPTPYAKSTSNMSRPPSNISYCKPQSNMSYSKPQSNMSCPQSAMSCCKPQSVYSCGSQSDNNSVKSQQSYNEFNNNYTHNNYTHAMSDASSNINRYYDFPLYGPSVELTVPLSFTLLNSVSVFDKGSDSSVYYIQVSSNISWIIKKDIKTILKLLNTPEISSESLDKQVKDNMINTILNRLPMNKDIQYFIMTDITKDIKYKGEYLLINKIPYIFKIVGKALVSYNQNMRVNRLFILEQCQVESGRDEYSFFLRNKEEYVELSASCRAERDEWMRYLETYIRR</sequence>
<evidence type="ECO:0008006" key="4">
    <source>
        <dbReference type="Google" id="ProtNLM"/>
    </source>
</evidence>
<proteinExistence type="predicted"/>
<reference evidence="2" key="1">
    <citation type="journal article" date="2024" name="BMC Genomics">
        <title>Functional annotation of a divergent genome using sequence and structure-based similarity.</title>
        <authorList>
            <person name="Svedberg D."/>
            <person name="Winiger R.R."/>
            <person name="Berg A."/>
            <person name="Sharma H."/>
            <person name="Tellgren-Roth C."/>
            <person name="Debrunner-Vossbrinck B.A."/>
            <person name="Vossbrinck C.R."/>
            <person name="Barandun J."/>
        </authorList>
    </citation>
    <scope>NUCLEOTIDE SEQUENCE</scope>
    <source>
        <strain evidence="2">Illinois isolate</strain>
    </source>
</reference>
<dbReference type="GeneID" id="90542109"/>
<feature type="region of interest" description="Disordered" evidence="1">
    <location>
        <begin position="95"/>
        <end position="118"/>
    </location>
</feature>
<keyword evidence="3" id="KW-1185">Reference proteome</keyword>
<protein>
    <recommendedName>
        <fullName evidence="4">PH domain-containing protein</fullName>
    </recommendedName>
</protein>
<evidence type="ECO:0000313" key="3">
    <source>
        <dbReference type="Proteomes" id="UP001334084"/>
    </source>
</evidence>
<organism evidence="2 3">
    <name type="scientific">Vairimorpha necatrix</name>
    <dbReference type="NCBI Taxonomy" id="6039"/>
    <lineage>
        <taxon>Eukaryota</taxon>
        <taxon>Fungi</taxon>
        <taxon>Fungi incertae sedis</taxon>
        <taxon>Microsporidia</taxon>
        <taxon>Nosematidae</taxon>
        <taxon>Vairimorpha</taxon>
    </lineage>
</organism>